<dbReference type="InterPro" id="IPR018310">
    <property type="entry name" value="Put_endonuclease_Z1-dom"/>
</dbReference>
<dbReference type="InterPro" id="IPR006935">
    <property type="entry name" value="Helicase/UvrB_N"/>
</dbReference>
<dbReference type="InterPro" id="IPR027417">
    <property type="entry name" value="P-loop_NTPase"/>
</dbReference>
<dbReference type="GO" id="GO:0016787">
    <property type="term" value="F:hydrolase activity"/>
    <property type="evidence" value="ECO:0007669"/>
    <property type="project" value="InterPro"/>
</dbReference>
<reference evidence="4 5" key="1">
    <citation type="submission" date="2020-07" db="EMBL/GenBank/DDBJ databases">
        <title>Genomic Encyclopedia of Type Strains, Phase IV (KMG-V): Genome sequencing to study the core and pangenomes of soil and plant-associated prokaryotes.</title>
        <authorList>
            <person name="Whitman W."/>
        </authorList>
    </citation>
    <scope>NUCLEOTIDE SEQUENCE [LARGE SCALE GENOMIC DNA]</scope>
    <source>
        <strain evidence="4 5">M8UP30</strain>
    </source>
</reference>
<feature type="domain" description="Helicase/UvrB N-terminal" evidence="2">
    <location>
        <begin position="135"/>
        <end position="324"/>
    </location>
</feature>
<evidence type="ECO:0000313" key="4">
    <source>
        <dbReference type="EMBL" id="NYF51074.1"/>
    </source>
</evidence>
<evidence type="ECO:0000259" key="2">
    <source>
        <dbReference type="Pfam" id="PF04851"/>
    </source>
</evidence>
<sequence length="899" mass="100921">MSQPSNAAEQNITNALISGLANFAETPTRDDVEAKAKQLADIFGYTGDMRGIVTAALISVDTRMGAGVSLVDVAAKHDDLWVRKREDIEWTYSNAYEGFLREDGWPPSMVTSLGDVTGRILGLLQDPHSEGTSWNRRGLVIGHVQSGKTANYTSLIARAADAGYKFIIVIAGIHNNLRKQTQERIDKAFIGRSSDPEDRRNIGVGLNPNYPHPATLTNINEDFNKNTATKSGWKINDFSKPIILVIKKNVTTLTALHKWLKDLNAKGDGRISDVPMLLIDDEADNASINTNKEDLDPTRTNGKIREILSLFAKSCYVGYTATPFANIFINPDAYTDEVREDLFPRDFIYCLDAPTTYFGAEKVFLDEESSQNIVRPIDDCENFIPFAHKRDDKLPELPASLYRALDQFIVARAIRNLRGQTNKHCSMMVNVSRFVPIQRAVRDFLSLREKRIREAVKANYRMPESASSTNEYMQGLKRAFDDEYSAAGFAWSEVKAALHGVFEHLHLYVINSKSDEVLDYGRYEKEGVGLTAIAVGGLSLSRGLTIEGLTVSYMYRNTKMYDALMQMGRWFGYRPGFEDLCRVNLSRDSINWYAHIADAADELTQQVKRMRRDGLSPKDFGLYVRSHPDSLLVTAANKMRSGEEITIEQSFSGVLIESYIVSTDVNANKDNFKLVEELWRQGFGGRNEEETSKGFIFRDVPIGIVEAFVRRFECHTNFSPRKLDVLNYIEQIADHRLEADVLLISPKNGTGGGDFVLRHQARAVGEDQPVGTAWLLNKYRVASRGDEGLGLTDEQREEATQFAREGKAEQLARKKRDSKDEGGEVSVSDAHFRMVRKKPLLMVHSLEPKGKQIPGPVAAFGISFPYGDSETIKAVVNIVWLRQMQGYGDNPDDEEDYDD</sequence>
<dbReference type="AlphaFoldDB" id="A0A7Y9T463"/>
<feature type="domain" description="Putative endonuclease Z1" evidence="3">
    <location>
        <begin position="400"/>
        <end position="631"/>
    </location>
</feature>
<protein>
    <recommendedName>
        <fullName evidence="6">Endonuclease</fullName>
    </recommendedName>
</protein>
<evidence type="ECO:0008006" key="6">
    <source>
        <dbReference type="Google" id="ProtNLM"/>
    </source>
</evidence>
<dbReference type="Proteomes" id="UP000534186">
    <property type="component" value="Unassembled WGS sequence"/>
</dbReference>
<accession>A0A7Y9T463</accession>
<proteinExistence type="predicted"/>
<dbReference type="GO" id="GO:0003677">
    <property type="term" value="F:DNA binding"/>
    <property type="evidence" value="ECO:0007669"/>
    <property type="project" value="InterPro"/>
</dbReference>
<dbReference type="EMBL" id="JACCCV010000001">
    <property type="protein sequence ID" value="NYF51074.1"/>
    <property type="molecule type" value="Genomic_DNA"/>
</dbReference>
<evidence type="ECO:0000313" key="5">
    <source>
        <dbReference type="Proteomes" id="UP000534186"/>
    </source>
</evidence>
<feature type="region of interest" description="Disordered" evidence="1">
    <location>
        <begin position="803"/>
        <end position="828"/>
    </location>
</feature>
<dbReference type="SUPFAM" id="SSF52540">
    <property type="entry name" value="P-loop containing nucleoside triphosphate hydrolases"/>
    <property type="match status" value="1"/>
</dbReference>
<feature type="compositionally biased region" description="Basic and acidic residues" evidence="1">
    <location>
        <begin position="803"/>
        <end position="822"/>
    </location>
</feature>
<comment type="caution">
    <text evidence="4">The sequence shown here is derived from an EMBL/GenBank/DDBJ whole genome shotgun (WGS) entry which is preliminary data.</text>
</comment>
<gene>
    <name evidence="4" type="ORF">HDF12_001439</name>
</gene>
<dbReference type="Pfam" id="PF04851">
    <property type="entry name" value="ResIII"/>
    <property type="match status" value="1"/>
</dbReference>
<evidence type="ECO:0000259" key="3">
    <source>
        <dbReference type="Pfam" id="PF10593"/>
    </source>
</evidence>
<dbReference type="Gene3D" id="3.40.50.300">
    <property type="entry name" value="P-loop containing nucleotide triphosphate hydrolases"/>
    <property type="match status" value="1"/>
</dbReference>
<organism evidence="4 5">
    <name type="scientific">Tunturiibacter lichenicola</name>
    <dbReference type="NCBI Taxonomy" id="2051959"/>
    <lineage>
        <taxon>Bacteria</taxon>
        <taxon>Pseudomonadati</taxon>
        <taxon>Acidobacteriota</taxon>
        <taxon>Terriglobia</taxon>
        <taxon>Terriglobales</taxon>
        <taxon>Acidobacteriaceae</taxon>
        <taxon>Tunturiibacter</taxon>
    </lineage>
</organism>
<name>A0A7Y9T463_9BACT</name>
<dbReference type="GO" id="GO:0005524">
    <property type="term" value="F:ATP binding"/>
    <property type="evidence" value="ECO:0007669"/>
    <property type="project" value="InterPro"/>
</dbReference>
<evidence type="ECO:0000256" key="1">
    <source>
        <dbReference type="SAM" id="MobiDB-lite"/>
    </source>
</evidence>
<dbReference type="Pfam" id="PF10593">
    <property type="entry name" value="Z1"/>
    <property type="match status" value="1"/>
</dbReference>